<keyword evidence="6 9" id="KW-0479">Metal-binding</keyword>
<protein>
    <recommendedName>
        <fullName evidence="3 9">Protein farnesyltransferase subunit beta</fullName>
        <shortName evidence="9">FTase-beta</shortName>
        <ecNumber evidence="2 9">2.5.1.58</ecNumber>
    </recommendedName>
</protein>
<evidence type="ECO:0000256" key="8">
    <source>
        <dbReference type="ARBA" id="ARBA00022833"/>
    </source>
</evidence>
<dbReference type="InterPro" id="IPR001330">
    <property type="entry name" value="Prenyltrans"/>
</dbReference>
<comment type="subunit">
    <text evidence="9">Heterodimer of an alpha and a beta subunit.</text>
</comment>
<dbReference type="Pfam" id="PF00432">
    <property type="entry name" value="Prenyltrans"/>
    <property type="match status" value="1"/>
</dbReference>
<evidence type="ECO:0000256" key="1">
    <source>
        <dbReference type="ARBA" id="ARBA00010497"/>
    </source>
</evidence>
<evidence type="ECO:0000313" key="12">
    <source>
        <dbReference type="Proteomes" id="UP001447188"/>
    </source>
</evidence>
<evidence type="ECO:0000259" key="10">
    <source>
        <dbReference type="Pfam" id="PF00432"/>
    </source>
</evidence>
<feature type="domain" description="Prenyltransferase alpha-alpha toroid" evidence="10">
    <location>
        <begin position="47"/>
        <end position="409"/>
    </location>
</feature>
<dbReference type="InterPro" id="IPR008930">
    <property type="entry name" value="Terpenoid_cyclase/PrenylTrfase"/>
</dbReference>
<dbReference type="EC" id="2.5.1.58" evidence="2 9"/>
<sequence>MPLAPPLFTTLPFLHDAHVTPSSRDQDATASSCVRFLSYPEDPFPVLDRAAHIAFLESGLNGDKTGKLPEYMVALDASRPWIIYWCLCGLASLGIDVRRRYRSRVVASIRPLQNSTGGFGGGNGQLSHMTATYSAILALVIVSGPPPDGTDNSEDDDEDPLDIINRLTLLRYLHSVKMDTGAFRVALSGEADVRGVYCALTIITLLRLPTTNGLLAGTREYLGRCQTYEGGFGAMPGGNEAHGGYAFCALAALCMLGEPREVLSDTLDLKTLVSWLSARQYAPEGGLSGRTNKLVDGCYSTWVGGCWALVEAALNGPQKEVPLGPAGELRPENKGVVGSLWSREGLARYILTCCQAMRGGLRDKPGKGPDFYHTCYVLLGLSGTQHYFYYVTHPAAAPSSVTSADSFSTAPEAEDLPLTSAFLWRVSPSIPSVVKGVFEPVVEDLPAWPDDVADVGVEGDRLRAQHPLFNVPFECVDVVQAWVGEKVGF</sequence>
<keyword evidence="7" id="KW-0677">Repeat</keyword>
<keyword evidence="4 9" id="KW-0637">Prenyltransferase</keyword>
<evidence type="ECO:0000256" key="6">
    <source>
        <dbReference type="ARBA" id="ARBA00022723"/>
    </source>
</evidence>
<dbReference type="InterPro" id="IPR026872">
    <property type="entry name" value="FTB"/>
</dbReference>
<evidence type="ECO:0000256" key="3">
    <source>
        <dbReference type="ARBA" id="ARBA00015798"/>
    </source>
</evidence>
<dbReference type="Proteomes" id="UP001447188">
    <property type="component" value="Unassembled WGS sequence"/>
</dbReference>
<evidence type="ECO:0000313" key="11">
    <source>
        <dbReference type="EMBL" id="KAL0633942.1"/>
    </source>
</evidence>
<comment type="caution">
    <text evidence="11">The sequence shown here is derived from an EMBL/GenBank/DDBJ whole genome shotgun (WGS) entry which is preliminary data.</text>
</comment>
<comment type="function">
    <text evidence="9">Catalyzes the transfer of a farnesyl moiety from farnesyl diphosphate to a cysteine at the fourth position from the C-terminus of several proteins. The beta subunit is responsible for peptide-binding.</text>
</comment>
<comment type="cofactor">
    <cofactor evidence="9">
        <name>Zn(2+)</name>
        <dbReference type="ChEBI" id="CHEBI:29105"/>
    </cofactor>
    <text evidence="9">Binds 1 zinc ion per subunit.</text>
</comment>
<name>A0ABR3GDY9_9PEZI</name>
<keyword evidence="8 9" id="KW-0862">Zinc</keyword>
<dbReference type="Gene3D" id="1.50.10.20">
    <property type="match status" value="1"/>
</dbReference>
<evidence type="ECO:0000256" key="4">
    <source>
        <dbReference type="ARBA" id="ARBA00022602"/>
    </source>
</evidence>
<proteinExistence type="inferred from homology"/>
<accession>A0ABR3GDY9</accession>
<evidence type="ECO:0000256" key="2">
    <source>
        <dbReference type="ARBA" id="ARBA00012702"/>
    </source>
</evidence>
<dbReference type="SUPFAM" id="SSF48239">
    <property type="entry name" value="Terpenoid cyclases/Protein prenyltransferases"/>
    <property type="match status" value="1"/>
</dbReference>
<comment type="similarity">
    <text evidence="1 9">Belongs to the protein prenyltransferase subunit beta family.</text>
</comment>
<evidence type="ECO:0000256" key="5">
    <source>
        <dbReference type="ARBA" id="ARBA00022679"/>
    </source>
</evidence>
<comment type="catalytic activity">
    <reaction evidence="9">
        <text>L-cysteinyl-[protein] + (2E,6E)-farnesyl diphosphate = S-(2E,6E)-farnesyl-L-cysteinyl-[protein] + diphosphate</text>
        <dbReference type="Rhea" id="RHEA:13345"/>
        <dbReference type="Rhea" id="RHEA-COMP:10131"/>
        <dbReference type="Rhea" id="RHEA-COMP:11535"/>
        <dbReference type="ChEBI" id="CHEBI:29950"/>
        <dbReference type="ChEBI" id="CHEBI:33019"/>
        <dbReference type="ChEBI" id="CHEBI:86019"/>
        <dbReference type="ChEBI" id="CHEBI:175763"/>
    </reaction>
</comment>
<evidence type="ECO:0000256" key="7">
    <source>
        <dbReference type="ARBA" id="ARBA00022737"/>
    </source>
</evidence>
<dbReference type="PANTHER" id="PTHR11774">
    <property type="entry name" value="GERANYLGERANYL TRANSFERASE TYPE BETA SUBUNIT"/>
    <property type="match status" value="1"/>
</dbReference>
<dbReference type="EMBL" id="JBBBZM010000108">
    <property type="protein sequence ID" value="KAL0633942.1"/>
    <property type="molecule type" value="Genomic_DNA"/>
</dbReference>
<dbReference type="InterPro" id="IPR045089">
    <property type="entry name" value="PGGT1B-like"/>
</dbReference>
<evidence type="ECO:0000256" key="9">
    <source>
        <dbReference type="RuleBase" id="RU365056"/>
    </source>
</evidence>
<organism evidence="11 12">
    <name type="scientific">Discina gigas</name>
    <dbReference type="NCBI Taxonomy" id="1032678"/>
    <lineage>
        <taxon>Eukaryota</taxon>
        <taxon>Fungi</taxon>
        <taxon>Dikarya</taxon>
        <taxon>Ascomycota</taxon>
        <taxon>Pezizomycotina</taxon>
        <taxon>Pezizomycetes</taxon>
        <taxon>Pezizales</taxon>
        <taxon>Discinaceae</taxon>
        <taxon>Discina</taxon>
    </lineage>
</organism>
<keyword evidence="5 9" id="KW-0808">Transferase</keyword>
<dbReference type="GO" id="GO:0004660">
    <property type="term" value="F:protein farnesyltransferase activity"/>
    <property type="evidence" value="ECO:0007669"/>
    <property type="project" value="UniProtKB-EC"/>
</dbReference>
<keyword evidence="12" id="KW-1185">Reference proteome</keyword>
<gene>
    <name evidence="11" type="primary">RAM1</name>
    <name evidence="11" type="ORF">Q9L58_007124</name>
</gene>
<dbReference type="CDD" id="cd02893">
    <property type="entry name" value="FTase"/>
    <property type="match status" value="1"/>
</dbReference>
<dbReference type="PANTHER" id="PTHR11774:SF6">
    <property type="entry name" value="PROTEIN FARNESYLTRANSFERASE SUBUNIT BETA"/>
    <property type="match status" value="1"/>
</dbReference>
<reference evidence="11 12" key="1">
    <citation type="submission" date="2024-02" db="EMBL/GenBank/DDBJ databases">
        <title>Discinaceae phylogenomics.</title>
        <authorList>
            <person name="Dirks A.C."/>
            <person name="James T.Y."/>
        </authorList>
    </citation>
    <scope>NUCLEOTIDE SEQUENCE [LARGE SCALE GENOMIC DNA]</scope>
    <source>
        <strain evidence="11 12">ACD0624</strain>
    </source>
</reference>